<dbReference type="Pfam" id="PF00581">
    <property type="entry name" value="Rhodanese"/>
    <property type="match status" value="1"/>
</dbReference>
<dbReference type="Gene3D" id="3.30.70.100">
    <property type="match status" value="1"/>
</dbReference>
<dbReference type="Gene3D" id="3.40.250.10">
    <property type="entry name" value="Rhodanese-like domain"/>
    <property type="match status" value="1"/>
</dbReference>
<dbReference type="Proteomes" id="UP000253562">
    <property type="component" value="Unassembled WGS sequence"/>
</dbReference>
<dbReference type="SMART" id="SM00450">
    <property type="entry name" value="RHOD"/>
    <property type="match status" value="1"/>
</dbReference>
<dbReference type="GO" id="GO:0009982">
    <property type="term" value="F:pseudouridine synthase activity"/>
    <property type="evidence" value="ECO:0007669"/>
    <property type="project" value="InterPro"/>
</dbReference>
<accession>A0A368KWJ9</accession>
<dbReference type="InterPro" id="IPR020936">
    <property type="entry name" value="TrhO"/>
</dbReference>
<dbReference type="AlphaFoldDB" id="A0A368KWJ9"/>
<name>A0A368KWJ9_9BACT</name>
<dbReference type="SUPFAM" id="SSF55120">
    <property type="entry name" value="Pseudouridine synthase"/>
    <property type="match status" value="1"/>
</dbReference>
<keyword evidence="1" id="KW-0560">Oxidoreductase</keyword>
<dbReference type="GO" id="GO:0003723">
    <property type="term" value="F:RNA binding"/>
    <property type="evidence" value="ECO:0007669"/>
    <property type="project" value="InterPro"/>
</dbReference>
<dbReference type="CDD" id="cd01518">
    <property type="entry name" value="RHOD_YceA"/>
    <property type="match status" value="1"/>
</dbReference>
<feature type="domain" description="Rhodanese" evidence="2">
    <location>
        <begin position="133"/>
        <end position="227"/>
    </location>
</feature>
<dbReference type="InterPro" id="IPR020103">
    <property type="entry name" value="PsdUridine_synth_cat_dom_sf"/>
</dbReference>
<dbReference type="InterPro" id="IPR001763">
    <property type="entry name" value="Rhodanese-like_dom"/>
</dbReference>
<dbReference type="OrthoDB" id="9784108at2"/>
<sequence length="616" mass="69031">MNTTTVLPDTGPVLNISSYLFAPLRDLKPMRDSLRRICRRLDLRGTILLSTEGINLFVAGPDENVHKLLDKLRQIPGLEKLEAKESFTSYQPFRRMLVKIKKEIIAFGIDGIEPAQRTAPKLPPQQLKQWLDEGKPLMLYDVRNDYEVKVGTFAGAVPAGIDTFRDFPQAVSNLPEDAKSTPVVMFCTGGIRCEKAGPFMQQAGFQEVYQLEGGILKYFELVGGDHYQGDCFVFDQRVAVDPSLQESPIAQCFACQAPLTTEEQNSPLYVPGQSCPHCFKSTQEAMAAVLARRQEKLKKVTSPLPGSIPYTNTRRLYISSEQKGKTLYEVLADKVPAASQGFWEQMVAQRLMVEIIEHQDERLVEYRAVDPHVPLKPGQHFEQRYPGTTEPDVSADLQVLYEDNALIVVSKPAPLPMHPCGRFNKNSLISFLEQVYHPQKLRIAHRLDANTTGVAVLSRTSAVARQVQPQFEQGRVEKRYLARVYGHPSEDTFVCEEPIGTSRVKGGGRRVEEGGQAARTDFVVRKRLADGTALLEVSPKTGRTNQIRLHLWHLGFPIVGDPMYQQGGVMQEKQTLGIDEPPMCLHAWEVTFRHPQTAEMVTFQAPPPAWAENLGD</sequence>
<dbReference type="GO" id="GO:0006400">
    <property type="term" value="P:tRNA modification"/>
    <property type="evidence" value="ECO:0007669"/>
    <property type="project" value="UniProtKB-UniRule"/>
</dbReference>
<dbReference type="InterPro" id="IPR040503">
    <property type="entry name" value="TRHO_N"/>
</dbReference>
<reference evidence="3 4" key="1">
    <citation type="submission" date="2018-07" db="EMBL/GenBank/DDBJ databases">
        <title>Comparative genomes isolates from brazilian mangrove.</title>
        <authorList>
            <person name="De Araujo J.E."/>
            <person name="Taketani R.G."/>
            <person name="Silva M.C.P."/>
            <person name="Lourenco M.V."/>
            <person name="Oliveira V.M."/>
            <person name="Andreote F.D."/>
        </authorList>
    </citation>
    <scope>NUCLEOTIDE SEQUENCE [LARGE SCALE GENOMIC DNA]</scope>
    <source>
        <strain evidence="3 4">HEX PRIS-MGV</strain>
    </source>
</reference>
<dbReference type="Gene3D" id="3.30.2350.10">
    <property type="entry name" value="Pseudouridine synthase"/>
    <property type="match status" value="1"/>
</dbReference>
<evidence type="ECO:0000259" key="2">
    <source>
        <dbReference type="PROSITE" id="PS50206"/>
    </source>
</evidence>
<dbReference type="RefSeq" id="WP_114367763.1">
    <property type="nucleotide sequence ID" value="NZ_QPEX01000010.1"/>
</dbReference>
<dbReference type="EMBL" id="QPEX01000010">
    <property type="protein sequence ID" value="RCS54701.1"/>
    <property type="molecule type" value="Genomic_DNA"/>
</dbReference>
<dbReference type="PROSITE" id="PS50206">
    <property type="entry name" value="RHODANESE_3"/>
    <property type="match status" value="1"/>
</dbReference>
<evidence type="ECO:0000256" key="1">
    <source>
        <dbReference type="HAMAP-Rule" id="MF_00469"/>
    </source>
</evidence>
<dbReference type="Pfam" id="PF00849">
    <property type="entry name" value="PseudoU_synth_2"/>
    <property type="match status" value="1"/>
</dbReference>
<dbReference type="EC" id="1.14.-.-" evidence="1"/>
<comment type="similarity">
    <text evidence="1">Belongs to the TrhO family.</text>
</comment>
<protein>
    <recommendedName>
        <fullName evidence="1">tRNA uridine(34) hydroxylase</fullName>
        <ecNumber evidence="1">1.14.-.-</ecNumber>
    </recommendedName>
    <alternativeName>
        <fullName evidence="1">tRNA hydroxylation protein O</fullName>
    </alternativeName>
</protein>
<dbReference type="PANTHER" id="PTHR43268:SF3">
    <property type="entry name" value="RHODANESE-LIKE DOMAIN-CONTAINING PROTEIN 7-RELATED"/>
    <property type="match status" value="1"/>
</dbReference>
<comment type="catalytic activity">
    <reaction evidence="1">
        <text>uridine(34) in tRNA + AH2 + O2 = 5-hydroxyuridine(34) in tRNA + A + H2O</text>
        <dbReference type="Rhea" id="RHEA:64224"/>
        <dbReference type="Rhea" id="RHEA-COMP:11727"/>
        <dbReference type="Rhea" id="RHEA-COMP:13381"/>
        <dbReference type="ChEBI" id="CHEBI:13193"/>
        <dbReference type="ChEBI" id="CHEBI:15377"/>
        <dbReference type="ChEBI" id="CHEBI:15379"/>
        <dbReference type="ChEBI" id="CHEBI:17499"/>
        <dbReference type="ChEBI" id="CHEBI:65315"/>
        <dbReference type="ChEBI" id="CHEBI:136877"/>
    </reaction>
</comment>
<dbReference type="InterPro" id="IPR006145">
    <property type="entry name" value="PsdUridine_synth_RsuA/RluA"/>
</dbReference>
<dbReference type="GO" id="GO:0016705">
    <property type="term" value="F:oxidoreductase activity, acting on paired donors, with incorporation or reduction of molecular oxygen"/>
    <property type="evidence" value="ECO:0007669"/>
    <property type="project" value="UniProtKB-UniRule"/>
</dbReference>
<gene>
    <name evidence="1" type="primary">trhO</name>
    <name evidence="3" type="ORF">DTL42_06120</name>
</gene>
<proteinExistence type="inferred from homology"/>
<dbReference type="HAMAP" id="MF_00469">
    <property type="entry name" value="TrhO"/>
    <property type="match status" value="1"/>
</dbReference>
<comment type="function">
    <text evidence="1">Catalyzes oxygen-dependent 5-hydroxyuridine (ho5U) modification at position 34 in tRNAs.</text>
</comment>
<dbReference type="GO" id="GO:0001522">
    <property type="term" value="P:pseudouridine synthesis"/>
    <property type="evidence" value="ECO:0007669"/>
    <property type="project" value="InterPro"/>
</dbReference>
<organism evidence="3 4">
    <name type="scientific">Bremerella cremea</name>
    <dbReference type="NCBI Taxonomy" id="1031537"/>
    <lineage>
        <taxon>Bacteria</taxon>
        <taxon>Pseudomonadati</taxon>
        <taxon>Planctomycetota</taxon>
        <taxon>Planctomycetia</taxon>
        <taxon>Pirellulales</taxon>
        <taxon>Pirellulaceae</taxon>
        <taxon>Bremerella</taxon>
    </lineage>
</organism>
<dbReference type="GO" id="GO:0140098">
    <property type="term" value="F:catalytic activity, acting on RNA"/>
    <property type="evidence" value="ECO:0007669"/>
    <property type="project" value="UniProtKB-ARBA"/>
</dbReference>
<evidence type="ECO:0000313" key="3">
    <source>
        <dbReference type="EMBL" id="RCS54701.1"/>
    </source>
</evidence>
<dbReference type="Pfam" id="PF17773">
    <property type="entry name" value="UPF0176_N"/>
    <property type="match status" value="1"/>
</dbReference>
<dbReference type="InterPro" id="IPR036873">
    <property type="entry name" value="Rhodanese-like_dom_sf"/>
</dbReference>
<dbReference type="SUPFAM" id="SSF52821">
    <property type="entry name" value="Rhodanese/Cell cycle control phosphatase"/>
    <property type="match status" value="1"/>
</dbReference>
<keyword evidence="1" id="KW-0819">tRNA processing</keyword>
<comment type="caution">
    <text evidence="3">The sequence shown here is derived from an EMBL/GenBank/DDBJ whole genome shotgun (WGS) entry which is preliminary data.</text>
</comment>
<evidence type="ECO:0000313" key="4">
    <source>
        <dbReference type="Proteomes" id="UP000253562"/>
    </source>
</evidence>
<dbReference type="PANTHER" id="PTHR43268">
    <property type="entry name" value="THIOSULFATE SULFURTRANSFERASE/RHODANESE-LIKE DOMAIN-CONTAINING PROTEIN 2"/>
    <property type="match status" value="1"/>
</dbReference>